<comment type="caution">
    <text evidence="11">The sequence shown here is derived from an EMBL/GenBank/DDBJ whole genome shotgun (WGS) entry which is preliminary data.</text>
</comment>
<dbReference type="NCBIfam" id="TIGR00739">
    <property type="entry name" value="yajC"/>
    <property type="match status" value="1"/>
</dbReference>
<name>A0A2U1T8Z6_9CORY</name>
<dbReference type="AlphaFoldDB" id="A0A2U1T8Z6"/>
<keyword evidence="12" id="KW-1185">Reference proteome</keyword>
<dbReference type="GO" id="GO:0015031">
    <property type="term" value="P:protein transport"/>
    <property type="evidence" value="ECO:0007669"/>
    <property type="project" value="UniProtKB-KW"/>
</dbReference>
<accession>A0A2U1T8Z6</accession>
<dbReference type="EMBL" id="QEEZ01000003">
    <property type="protein sequence ID" value="PWC02459.1"/>
    <property type="molecule type" value="Genomic_DNA"/>
</dbReference>
<reference evidence="12" key="1">
    <citation type="submission" date="2018-04" db="EMBL/GenBank/DDBJ databases">
        <authorList>
            <person name="Liu S."/>
            <person name="Wang Z."/>
            <person name="Li J."/>
        </authorList>
    </citation>
    <scope>NUCLEOTIDE SEQUENCE [LARGE SCALE GENOMIC DNA]</scope>
    <source>
        <strain evidence="12">2189</strain>
    </source>
</reference>
<keyword evidence="7 10" id="KW-1133">Transmembrane helix</keyword>
<gene>
    <name evidence="11" type="primary">yajC</name>
    <name evidence="11" type="ORF">DF222_02180</name>
</gene>
<evidence type="ECO:0000313" key="11">
    <source>
        <dbReference type="EMBL" id="PWC02459.1"/>
    </source>
</evidence>
<dbReference type="PANTHER" id="PTHR33909">
    <property type="entry name" value="SEC TRANSLOCON ACCESSORY COMPLEX SUBUNIT YAJC"/>
    <property type="match status" value="1"/>
</dbReference>
<organism evidence="11 12">
    <name type="scientific">Corynebacterium yudongzhengii</name>
    <dbReference type="NCBI Taxonomy" id="2080740"/>
    <lineage>
        <taxon>Bacteria</taxon>
        <taxon>Bacillati</taxon>
        <taxon>Actinomycetota</taxon>
        <taxon>Actinomycetes</taxon>
        <taxon>Mycobacteriales</taxon>
        <taxon>Corynebacteriaceae</taxon>
        <taxon>Corynebacterium</taxon>
    </lineage>
</organism>
<feature type="transmembrane region" description="Helical" evidence="10">
    <location>
        <begin position="6"/>
        <end position="29"/>
    </location>
</feature>
<comment type="subcellular location">
    <subcellularLocation>
        <location evidence="1">Cell membrane</location>
        <topology evidence="1">Single-pass membrane protein</topology>
    </subcellularLocation>
</comment>
<keyword evidence="8" id="KW-0811">Translocation</keyword>
<keyword evidence="4" id="KW-1003">Cell membrane</keyword>
<dbReference type="PANTHER" id="PTHR33909:SF1">
    <property type="entry name" value="SEC TRANSLOCON ACCESSORY COMPLEX SUBUNIT YAJC"/>
    <property type="match status" value="1"/>
</dbReference>
<dbReference type="Proteomes" id="UP000244989">
    <property type="component" value="Unassembled WGS sequence"/>
</dbReference>
<dbReference type="RefSeq" id="WP_108432095.1">
    <property type="nucleotide sequence ID" value="NZ_CP026947.1"/>
</dbReference>
<dbReference type="GO" id="GO:0005886">
    <property type="term" value="C:plasma membrane"/>
    <property type="evidence" value="ECO:0007669"/>
    <property type="project" value="UniProtKB-SubCell"/>
</dbReference>
<evidence type="ECO:0000256" key="1">
    <source>
        <dbReference type="ARBA" id="ARBA00004162"/>
    </source>
</evidence>
<evidence type="ECO:0000256" key="7">
    <source>
        <dbReference type="ARBA" id="ARBA00022989"/>
    </source>
</evidence>
<evidence type="ECO:0000256" key="5">
    <source>
        <dbReference type="ARBA" id="ARBA00022692"/>
    </source>
</evidence>
<keyword evidence="5 10" id="KW-0812">Transmembrane</keyword>
<dbReference type="Pfam" id="PF02699">
    <property type="entry name" value="YajC"/>
    <property type="match status" value="1"/>
</dbReference>
<proteinExistence type="inferred from homology"/>
<evidence type="ECO:0000256" key="9">
    <source>
        <dbReference type="ARBA" id="ARBA00023136"/>
    </source>
</evidence>
<evidence type="ECO:0000313" key="12">
    <source>
        <dbReference type="Proteomes" id="UP000244989"/>
    </source>
</evidence>
<evidence type="ECO:0000256" key="8">
    <source>
        <dbReference type="ARBA" id="ARBA00023010"/>
    </source>
</evidence>
<evidence type="ECO:0000256" key="2">
    <source>
        <dbReference type="ARBA" id="ARBA00006742"/>
    </source>
</evidence>
<evidence type="ECO:0000256" key="4">
    <source>
        <dbReference type="ARBA" id="ARBA00022475"/>
    </source>
</evidence>
<keyword evidence="9 10" id="KW-0472">Membrane</keyword>
<dbReference type="SMART" id="SM01323">
    <property type="entry name" value="YajC"/>
    <property type="match status" value="1"/>
</dbReference>
<dbReference type="InterPro" id="IPR003849">
    <property type="entry name" value="Preprotein_translocase_YajC"/>
</dbReference>
<dbReference type="OrthoDB" id="2200301at2"/>
<evidence type="ECO:0000256" key="10">
    <source>
        <dbReference type="SAM" id="Phobius"/>
    </source>
</evidence>
<dbReference type="KEGG" id="cyz:C3B44_09090"/>
<sequence length="99" mass="11170">MDGLGANILAASIVVAALLLVMGVIYMLWSQQAMKKKREFFQDLHASLRPGQDIMFCGGIYGTIEDIIDDRVTVRVRDGVRLDISRYSIQNIQKEEQPQ</sequence>
<evidence type="ECO:0000256" key="6">
    <source>
        <dbReference type="ARBA" id="ARBA00022927"/>
    </source>
</evidence>
<keyword evidence="6" id="KW-0653">Protein transport</keyword>
<evidence type="ECO:0000256" key="3">
    <source>
        <dbReference type="ARBA" id="ARBA00022448"/>
    </source>
</evidence>
<protein>
    <submittedName>
        <fullName evidence="11">Preprotein translocase subunit YajC</fullName>
    </submittedName>
</protein>
<comment type="similarity">
    <text evidence="2">Belongs to the YajC family.</text>
</comment>
<keyword evidence="3" id="KW-0813">Transport</keyword>